<proteinExistence type="predicted"/>
<dbReference type="EMBL" id="AHHD01000007">
    <property type="protein sequence ID" value="EKG22540.1"/>
    <property type="molecule type" value="Genomic_DNA"/>
</dbReference>
<feature type="domain" description="MmgE/PrpD C-terminal" evidence="1">
    <location>
        <begin position="3"/>
        <end position="137"/>
    </location>
</feature>
<organism evidence="2 3">
    <name type="scientific">Macrophomina phaseolina (strain MS6)</name>
    <name type="common">Charcoal rot fungus</name>
    <dbReference type="NCBI Taxonomy" id="1126212"/>
    <lineage>
        <taxon>Eukaryota</taxon>
        <taxon>Fungi</taxon>
        <taxon>Dikarya</taxon>
        <taxon>Ascomycota</taxon>
        <taxon>Pezizomycotina</taxon>
        <taxon>Dothideomycetes</taxon>
        <taxon>Dothideomycetes incertae sedis</taxon>
        <taxon>Botryosphaeriales</taxon>
        <taxon>Botryosphaeriaceae</taxon>
        <taxon>Macrophomina</taxon>
    </lineage>
</organism>
<accession>K2T0X9</accession>
<dbReference type="InterPro" id="IPR042188">
    <property type="entry name" value="MmgE/PrpD_sf_2"/>
</dbReference>
<dbReference type="SUPFAM" id="SSF103378">
    <property type="entry name" value="2-methylcitrate dehydratase PrpD"/>
    <property type="match status" value="1"/>
</dbReference>
<sequence length="157" mass="18043">MIIINKQGPLHNPADRDHCLKYMVAVVLLKGKQIETEDYQDGSAWATDPRVEELRRKTTMVEDKQFTADYHNPEKRSVTNALKVTLKDGTELDDVVVEYPLGHFRRPESIPLVYEKARRNLSLKLAPEKVEAVLQLAQDDEKLQQTPVNEFLDLFAL</sequence>
<comment type="caution">
    <text evidence="2">The sequence shown here is derived from an EMBL/GenBank/DDBJ whole genome shotgun (WGS) entry which is preliminary data.</text>
</comment>
<evidence type="ECO:0000259" key="1">
    <source>
        <dbReference type="Pfam" id="PF19305"/>
    </source>
</evidence>
<reference evidence="2 3" key="1">
    <citation type="journal article" date="2012" name="BMC Genomics">
        <title>Tools to kill: Genome of one of the most destructive plant pathogenic fungi Macrophomina phaseolina.</title>
        <authorList>
            <person name="Islam M.S."/>
            <person name="Haque M.S."/>
            <person name="Islam M.M."/>
            <person name="Emdad E.M."/>
            <person name="Halim A."/>
            <person name="Hossen Q.M.M."/>
            <person name="Hossain M.Z."/>
            <person name="Ahmed B."/>
            <person name="Rahim S."/>
            <person name="Rahman M.S."/>
            <person name="Alam M.M."/>
            <person name="Hou S."/>
            <person name="Wan X."/>
            <person name="Saito J.A."/>
            <person name="Alam M."/>
        </authorList>
    </citation>
    <scope>NUCLEOTIDE SEQUENCE [LARGE SCALE GENOMIC DNA]</scope>
    <source>
        <strain evidence="2 3">MS6</strain>
    </source>
</reference>
<dbReference type="InterPro" id="IPR005656">
    <property type="entry name" value="MmgE_PrpD"/>
</dbReference>
<dbReference type="GO" id="GO:0005739">
    <property type="term" value="C:mitochondrion"/>
    <property type="evidence" value="ECO:0007669"/>
    <property type="project" value="TreeGrafter"/>
</dbReference>
<name>K2T0X9_MACPH</name>
<protein>
    <submittedName>
        <fullName evidence="2">MmgE/PrpD</fullName>
    </submittedName>
</protein>
<dbReference type="eggNOG" id="ENOG502SKUA">
    <property type="taxonomic scope" value="Eukaryota"/>
</dbReference>
<dbReference type="AlphaFoldDB" id="K2T0X9"/>
<dbReference type="Pfam" id="PF19305">
    <property type="entry name" value="MmgE_PrpD_C"/>
    <property type="match status" value="1"/>
</dbReference>
<dbReference type="PANTHER" id="PTHR16943">
    <property type="entry name" value="2-METHYLCITRATE DEHYDRATASE-RELATED"/>
    <property type="match status" value="1"/>
</dbReference>
<evidence type="ECO:0000313" key="3">
    <source>
        <dbReference type="Proteomes" id="UP000007129"/>
    </source>
</evidence>
<dbReference type="PANTHER" id="PTHR16943:SF15">
    <property type="entry name" value="DEHYDRATASE (PRPD), PUTATIVE-RELATED"/>
    <property type="match status" value="1"/>
</dbReference>
<dbReference type="STRING" id="1126212.K2T0X9"/>
<dbReference type="Gene3D" id="3.30.1330.120">
    <property type="entry name" value="2-methylcitrate dehydratase PrpD"/>
    <property type="match status" value="1"/>
</dbReference>
<dbReference type="HOGENOM" id="CLU_021803_0_1_1"/>
<dbReference type="InterPro" id="IPR045337">
    <property type="entry name" value="MmgE_PrpD_C"/>
</dbReference>
<dbReference type="VEuPathDB" id="FungiDB:MPH_00113"/>
<dbReference type="InterPro" id="IPR036148">
    <property type="entry name" value="MmgE/PrpD_sf"/>
</dbReference>
<dbReference type="OrthoDB" id="10055203at2759"/>
<gene>
    <name evidence="2" type="ORF">MPH_00113</name>
</gene>
<dbReference type="GO" id="GO:0016829">
    <property type="term" value="F:lyase activity"/>
    <property type="evidence" value="ECO:0007669"/>
    <property type="project" value="InterPro"/>
</dbReference>
<dbReference type="Proteomes" id="UP000007129">
    <property type="component" value="Unassembled WGS sequence"/>
</dbReference>
<dbReference type="InParanoid" id="K2T0X9"/>
<evidence type="ECO:0000313" key="2">
    <source>
        <dbReference type="EMBL" id="EKG22540.1"/>
    </source>
</evidence>